<dbReference type="PANTHER" id="PTHR43280">
    <property type="entry name" value="ARAC-FAMILY TRANSCRIPTIONAL REGULATOR"/>
    <property type="match status" value="1"/>
</dbReference>
<dbReference type="GO" id="GO:0043565">
    <property type="term" value="F:sequence-specific DNA binding"/>
    <property type="evidence" value="ECO:0007669"/>
    <property type="project" value="InterPro"/>
</dbReference>
<dbReference type="SUPFAM" id="SSF51215">
    <property type="entry name" value="Regulatory protein AraC"/>
    <property type="match status" value="1"/>
</dbReference>
<dbReference type="InterPro" id="IPR003313">
    <property type="entry name" value="AraC-bd"/>
</dbReference>
<dbReference type="Gene3D" id="2.60.120.10">
    <property type="entry name" value="Jelly Rolls"/>
    <property type="match status" value="1"/>
</dbReference>
<dbReference type="InterPro" id="IPR020449">
    <property type="entry name" value="Tscrpt_reg_AraC-type_HTH"/>
</dbReference>
<dbReference type="InterPro" id="IPR037923">
    <property type="entry name" value="HTH-like"/>
</dbReference>
<dbReference type="Pfam" id="PF02311">
    <property type="entry name" value="AraC_binding"/>
    <property type="match status" value="1"/>
</dbReference>
<evidence type="ECO:0000313" key="5">
    <source>
        <dbReference type="Proteomes" id="UP000515561"/>
    </source>
</evidence>
<dbReference type="PRINTS" id="PR00032">
    <property type="entry name" value="HTHARAC"/>
</dbReference>
<proteinExistence type="predicted"/>
<dbReference type="Pfam" id="PF12833">
    <property type="entry name" value="HTH_18"/>
    <property type="match status" value="1"/>
</dbReference>
<evidence type="ECO:0000256" key="2">
    <source>
        <dbReference type="ARBA" id="ARBA00023125"/>
    </source>
</evidence>
<dbReference type="InterPro" id="IPR018060">
    <property type="entry name" value="HTH_AraC"/>
</dbReference>
<name>A0A6S6QVT1_9FIRM</name>
<dbReference type="Proteomes" id="UP000515561">
    <property type="component" value="Chromosome"/>
</dbReference>
<accession>A0A6S6QVT1</accession>
<evidence type="ECO:0000313" key="4">
    <source>
        <dbReference type="EMBL" id="BCJ93179.1"/>
    </source>
</evidence>
<keyword evidence="5" id="KW-1185">Reference proteome</keyword>
<dbReference type="SUPFAM" id="SSF46689">
    <property type="entry name" value="Homeodomain-like"/>
    <property type="match status" value="2"/>
</dbReference>
<keyword evidence="3" id="KW-0804">Transcription</keyword>
<dbReference type="Gene3D" id="1.10.10.60">
    <property type="entry name" value="Homeodomain-like"/>
    <property type="match status" value="2"/>
</dbReference>
<dbReference type="InterPro" id="IPR009057">
    <property type="entry name" value="Homeodomain-like_sf"/>
</dbReference>
<sequence length="294" mass="34605">MNEKYKLLREQLPHGNAMFPLMIHDIESDCSFKERVGCHWHEEIEILVVTKGMGEIHIDNRSYSLAKDTIVFIPSNHLHSMTGEVGISLDFFAVVFDIAFLNSFVNDVIQQQYFNSVKREETVFTEYIIPTFDWERRVLCLLLEIRELFEKKETAYELSIKAKLYAIWHLLYVHSSKNRTTPPKYADYQIEVTKSIIAYIKEHYESSISLTELSKRFNLSVGHLCRFFKSMTKMSVVEYINYYRISISAELLKETGRDIGEIAVMTGFNNISYYNKTFRKYMHMTPSKFRQMIG</sequence>
<dbReference type="KEGG" id="acel:acsn021_07480"/>
<gene>
    <name evidence="4" type="ORF">acsn021_07480</name>
</gene>
<dbReference type="PROSITE" id="PS01124">
    <property type="entry name" value="HTH_ARAC_FAMILY_2"/>
    <property type="match status" value="1"/>
</dbReference>
<dbReference type="PANTHER" id="PTHR43280:SF28">
    <property type="entry name" value="HTH-TYPE TRANSCRIPTIONAL ACTIVATOR RHAS"/>
    <property type="match status" value="1"/>
</dbReference>
<dbReference type="SMART" id="SM00342">
    <property type="entry name" value="HTH_ARAC"/>
    <property type="match status" value="1"/>
</dbReference>
<protein>
    <submittedName>
        <fullName evidence="4">AraC family transcriptional regulator</fullName>
    </submittedName>
</protein>
<reference evidence="4 5" key="1">
    <citation type="journal article" date="2016" name="Int. J. Syst. Evol. Microbiol.">
        <title>Descriptions of Anaerotaenia torta gen. nov., sp. nov. and Anaerocolumna cellulosilytica gen. nov., sp. nov. isolated from a methanogenic reactor of cattle waste.</title>
        <authorList>
            <person name="Uek A."/>
            <person name="Ohtaki Y."/>
            <person name="Kaku N."/>
            <person name="Ueki K."/>
        </authorList>
    </citation>
    <scope>NUCLEOTIDE SEQUENCE [LARGE SCALE GENOMIC DNA]</scope>
    <source>
        <strain evidence="4 5">SN021</strain>
    </source>
</reference>
<evidence type="ECO:0000256" key="1">
    <source>
        <dbReference type="ARBA" id="ARBA00023015"/>
    </source>
</evidence>
<dbReference type="EMBL" id="AP023367">
    <property type="protein sequence ID" value="BCJ93179.1"/>
    <property type="molecule type" value="Genomic_DNA"/>
</dbReference>
<keyword evidence="1" id="KW-0805">Transcription regulation</keyword>
<evidence type="ECO:0000256" key="3">
    <source>
        <dbReference type="ARBA" id="ARBA00023163"/>
    </source>
</evidence>
<dbReference type="InterPro" id="IPR014710">
    <property type="entry name" value="RmlC-like_jellyroll"/>
</dbReference>
<organism evidence="4 5">
    <name type="scientific">Anaerocolumna cellulosilytica</name>
    <dbReference type="NCBI Taxonomy" id="433286"/>
    <lineage>
        <taxon>Bacteria</taxon>
        <taxon>Bacillati</taxon>
        <taxon>Bacillota</taxon>
        <taxon>Clostridia</taxon>
        <taxon>Lachnospirales</taxon>
        <taxon>Lachnospiraceae</taxon>
        <taxon>Anaerocolumna</taxon>
    </lineage>
</organism>
<dbReference type="RefSeq" id="WP_184095581.1">
    <property type="nucleotide sequence ID" value="NZ_AP023367.1"/>
</dbReference>
<dbReference type="AlphaFoldDB" id="A0A6S6QVT1"/>
<keyword evidence="2" id="KW-0238">DNA-binding</keyword>
<dbReference type="GO" id="GO:0003700">
    <property type="term" value="F:DNA-binding transcription factor activity"/>
    <property type="evidence" value="ECO:0007669"/>
    <property type="project" value="InterPro"/>
</dbReference>